<feature type="transmembrane region" description="Helical" evidence="6">
    <location>
        <begin position="147"/>
        <end position="167"/>
    </location>
</feature>
<dbReference type="RefSeq" id="WP_011395600.1">
    <property type="nucleotide sequence ID" value="NC_007645.1"/>
</dbReference>
<dbReference type="Pfam" id="PF00892">
    <property type="entry name" value="EamA"/>
    <property type="match status" value="2"/>
</dbReference>
<dbReference type="eggNOG" id="COG0697">
    <property type="taxonomic scope" value="Bacteria"/>
</dbReference>
<dbReference type="PANTHER" id="PTHR32322:SF2">
    <property type="entry name" value="EAMA DOMAIN-CONTAINING PROTEIN"/>
    <property type="match status" value="1"/>
</dbReference>
<reference evidence="8 9" key="1">
    <citation type="journal article" date="2005" name="Nucleic Acids Res.">
        <title>Genomic blueprint of Hahella chejuensis, a marine microbe producing an algicidal agent.</title>
        <authorList>
            <person name="Jeong H."/>
            <person name="Yim J.H."/>
            <person name="Lee C."/>
            <person name="Choi S.-H."/>
            <person name="Park Y.K."/>
            <person name="Yoon S.H."/>
            <person name="Hur C.-G."/>
            <person name="Kang H.-Y."/>
            <person name="Kim D."/>
            <person name="Lee H.H."/>
            <person name="Park K.H."/>
            <person name="Park S.-H."/>
            <person name="Park H.-S."/>
            <person name="Lee H.K."/>
            <person name="Oh T.K."/>
            <person name="Kim J.F."/>
        </authorList>
    </citation>
    <scope>NUCLEOTIDE SEQUENCE [LARGE SCALE GENOMIC DNA]</scope>
    <source>
        <strain evidence="8 9">KCTC 2396</strain>
    </source>
</reference>
<feature type="transmembrane region" description="Helical" evidence="6">
    <location>
        <begin position="89"/>
        <end position="106"/>
    </location>
</feature>
<feature type="transmembrane region" description="Helical" evidence="6">
    <location>
        <begin position="118"/>
        <end position="135"/>
    </location>
</feature>
<comment type="subcellular location">
    <subcellularLocation>
        <location evidence="1">Membrane</location>
        <topology evidence="1">Multi-pass membrane protein</topology>
    </subcellularLocation>
</comment>
<dbReference type="PANTHER" id="PTHR32322">
    <property type="entry name" value="INNER MEMBRANE TRANSPORTER"/>
    <property type="match status" value="1"/>
</dbReference>
<feature type="transmembrane region" description="Helical" evidence="6">
    <location>
        <begin position="244"/>
        <end position="261"/>
    </location>
</feature>
<evidence type="ECO:0000256" key="6">
    <source>
        <dbReference type="SAM" id="Phobius"/>
    </source>
</evidence>
<evidence type="ECO:0000256" key="5">
    <source>
        <dbReference type="ARBA" id="ARBA00023136"/>
    </source>
</evidence>
<feature type="transmembrane region" description="Helical" evidence="6">
    <location>
        <begin position="34"/>
        <end position="51"/>
    </location>
</feature>
<dbReference type="InterPro" id="IPR037185">
    <property type="entry name" value="EmrE-like"/>
</dbReference>
<dbReference type="OrthoDB" id="2352272at2"/>
<keyword evidence="9" id="KW-1185">Reference proteome</keyword>
<feature type="domain" description="EamA" evidence="7">
    <location>
        <begin position="149"/>
        <end position="285"/>
    </location>
</feature>
<dbReference type="InterPro" id="IPR050638">
    <property type="entry name" value="AA-Vitamin_Transporters"/>
</dbReference>
<evidence type="ECO:0000256" key="1">
    <source>
        <dbReference type="ARBA" id="ARBA00004141"/>
    </source>
</evidence>
<name>Q2SLE6_HAHCH</name>
<gene>
    <name evidence="8" type="ordered locus">HCH_01675</name>
</gene>
<evidence type="ECO:0000313" key="9">
    <source>
        <dbReference type="Proteomes" id="UP000000238"/>
    </source>
</evidence>
<feature type="transmembrane region" description="Helical" evidence="6">
    <location>
        <begin position="273"/>
        <end position="290"/>
    </location>
</feature>
<feature type="domain" description="EamA" evidence="7">
    <location>
        <begin position="3"/>
        <end position="134"/>
    </location>
</feature>
<feature type="transmembrane region" description="Helical" evidence="6">
    <location>
        <begin position="179"/>
        <end position="200"/>
    </location>
</feature>
<evidence type="ECO:0000313" key="8">
    <source>
        <dbReference type="EMBL" id="ABC28528.1"/>
    </source>
</evidence>
<organism evidence="8 9">
    <name type="scientific">Hahella chejuensis (strain KCTC 2396)</name>
    <dbReference type="NCBI Taxonomy" id="349521"/>
    <lineage>
        <taxon>Bacteria</taxon>
        <taxon>Pseudomonadati</taxon>
        <taxon>Pseudomonadota</taxon>
        <taxon>Gammaproteobacteria</taxon>
        <taxon>Oceanospirillales</taxon>
        <taxon>Hahellaceae</taxon>
        <taxon>Hahella</taxon>
    </lineage>
</organism>
<feature type="transmembrane region" description="Helical" evidence="6">
    <location>
        <begin position="212"/>
        <end position="232"/>
    </location>
</feature>
<dbReference type="Proteomes" id="UP000000238">
    <property type="component" value="Chromosome"/>
</dbReference>
<comment type="similarity">
    <text evidence="2">Belongs to the EamA transporter family.</text>
</comment>
<dbReference type="GO" id="GO:0016020">
    <property type="term" value="C:membrane"/>
    <property type="evidence" value="ECO:0007669"/>
    <property type="project" value="UniProtKB-SubCell"/>
</dbReference>
<dbReference type="SUPFAM" id="SSF103481">
    <property type="entry name" value="Multidrug resistance efflux transporter EmrE"/>
    <property type="match status" value="2"/>
</dbReference>
<dbReference type="HOGENOM" id="CLU_033863_5_3_6"/>
<dbReference type="InterPro" id="IPR000620">
    <property type="entry name" value="EamA_dom"/>
</dbReference>
<sequence>MTAFLYIACILLWGTSWIAIHMQLGEVPILTSIFYRFAIAALLLLPTLFLLKKIQKTQPVDHLWFAGQGLCFFSLNFLCFYHATQYIPSGIVAIIFSTVLLFNSINRWLFLRQSTSQSEFIGIAFGIVGIVLLFWRELTQQNFGADFFTGMLFALLGTLIFSLGNMVSVRNGAKGITPLTGNGYSMAYGAMVLLIAVFATDTPLRFSFTSQYIFSLLYLAIFASVLGFTIYLTLVNKIGINKAAYCMVAFPVVAILISTLFEDYRWDATTFSGVGVIIFGNFLMVSKLWWRPASLARQQS</sequence>
<accession>Q2SLE6</accession>
<dbReference type="Gene3D" id="1.10.3730.20">
    <property type="match status" value="1"/>
</dbReference>
<evidence type="ECO:0000259" key="7">
    <source>
        <dbReference type="Pfam" id="PF00892"/>
    </source>
</evidence>
<dbReference type="EMBL" id="CP000155">
    <property type="protein sequence ID" value="ABC28528.1"/>
    <property type="molecule type" value="Genomic_DNA"/>
</dbReference>
<keyword evidence="3 6" id="KW-0812">Transmembrane</keyword>
<keyword evidence="4 6" id="KW-1133">Transmembrane helix</keyword>
<protein>
    <submittedName>
        <fullName evidence="8">Permease of the drug/metabolite transporter (DMT) superfamily</fullName>
    </submittedName>
</protein>
<evidence type="ECO:0000256" key="2">
    <source>
        <dbReference type="ARBA" id="ARBA00007362"/>
    </source>
</evidence>
<dbReference type="STRING" id="349521.HCH_01675"/>
<evidence type="ECO:0000256" key="4">
    <source>
        <dbReference type="ARBA" id="ARBA00022989"/>
    </source>
</evidence>
<dbReference type="AlphaFoldDB" id="Q2SLE6"/>
<keyword evidence="5 6" id="KW-0472">Membrane</keyword>
<proteinExistence type="inferred from homology"/>
<evidence type="ECO:0000256" key="3">
    <source>
        <dbReference type="ARBA" id="ARBA00022692"/>
    </source>
</evidence>
<feature type="transmembrane region" description="Helical" evidence="6">
    <location>
        <begin position="63"/>
        <end position="83"/>
    </location>
</feature>
<dbReference type="KEGG" id="hch:HCH_01675"/>